<feature type="transmembrane region" description="Helical" evidence="7">
    <location>
        <begin position="12"/>
        <end position="34"/>
    </location>
</feature>
<evidence type="ECO:0000313" key="8">
    <source>
        <dbReference type="EMBL" id="NNU15368.1"/>
    </source>
</evidence>
<keyword evidence="8" id="KW-0969">Cilium</keyword>
<feature type="transmembrane region" description="Helical" evidence="7">
    <location>
        <begin position="83"/>
        <end position="111"/>
    </location>
</feature>
<evidence type="ECO:0000256" key="3">
    <source>
        <dbReference type="ARBA" id="ARBA00022475"/>
    </source>
</evidence>
<evidence type="ECO:0000313" key="9">
    <source>
        <dbReference type="Proteomes" id="UP000536835"/>
    </source>
</evidence>
<evidence type="ECO:0000256" key="4">
    <source>
        <dbReference type="ARBA" id="ARBA00022692"/>
    </source>
</evidence>
<evidence type="ECO:0000256" key="1">
    <source>
        <dbReference type="ARBA" id="ARBA00004651"/>
    </source>
</evidence>
<dbReference type="RefSeq" id="WP_173196795.1">
    <property type="nucleotide sequence ID" value="NZ_JABFCX010000002.1"/>
</dbReference>
<dbReference type="InterPro" id="IPR002010">
    <property type="entry name" value="T3SS_IM_R"/>
</dbReference>
<dbReference type="GO" id="GO:0006605">
    <property type="term" value="P:protein targeting"/>
    <property type="evidence" value="ECO:0007669"/>
    <property type="project" value="InterPro"/>
</dbReference>
<dbReference type="Pfam" id="PF01311">
    <property type="entry name" value="Bac_export_1"/>
    <property type="match status" value="1"/>
</dbReference>
<comment type="caution">
    <text evidence="8">The sequence shown here is derived from an EMBL/GenBank/DDBJ whole genome shotgun (WGS) entry which is preliminary data.</text>
</comment>
<feature type="transmembrane region" description="Helical" evidence="7">
    <location>
        <begin position="217"/>
        <end position="247"/>
    </location>
</feature>
<organism evidence="8 9">
    <name type="scientific">Parvularcula mediterranea</name>
    <dbReference type="NCBI Taxonomy" id="2732508"/>
    <lineage>
        <taxon>Bacteria</taxon>
        <taxon>Pseudomonadati</taxon>
        <taxon>Pseudomonadota</taxon>
        <taxon>Alphaproteobacteria</taxon>
        <taxon>Parvularculales</taxon>
        <taxon>Parvularculaceae</taxon>
        <taxon>Parvularcula</taxon>
    </lineage>
</organism>
<keyword evidence="5 7" id="KW-1133">Transmembrane helix</keyword>
<keyword evidence="6 7" id="KW-0472">Membrane</keyword>
<keyword evidence="8" id="KW-0966">Cell projection</keyword>
<evidence type="ECO:0000256" key="7">
    <source>
        <dbReference type="SAM" id="Phobius"/>
    </source>
</evidence>
<evidence type="ECO:0000256" key="2">
    <source>
        <dbReference type="ARBA" id="ARBA00009772"/>
    </source>
</evidence>
<keyword evidence="9" id="KW-1185">Reference proteome</keyword>
<evidence type="ECO:0000256" key="5">
    <source>
        <dbReference type="ARBA" id="ARBA00022989"/>
    </source>
</evidence>
<dbReference type="PRINTS" id="PR00953">
    <property type="entry name" value="TYPE3IMRPROT"/>
</dbReference>
<reference evidence="8 9" key="1">
    <citation type="submission" date="2020-05" db="EMBL/GenBank/DDBJ databases">
        <title>Parvularcula mediterraneae sp. nov., isolated from polypropylene straw from shallow seawater of the seashore of Laganas in Zakynthos island, Greece.</title>
        <authorList>
            <person name="Szabo I."/>
            <person name="Al-Omari J."/>
            <person name="Rado J."/>
            <person name="Szerdahelyi G.S."/>
        </authorList>
    </citation>
    <scope>NUCLEOTIDE SEQUENCE [LARGE SCALE GENOMIC DNA]</scope>
    <source>
        <strain evidence="8 9">ZS-1/3</strain>
    </source>
</reference>
<dbReference type="Proteomes" id="UP000536835">
    <property type="component" value="Unassembled WGS sequence"/>
</dbReference>
<dbReference type="EMBL" id="JABFCX010000002">
    <property type="protein sequence ID" value="NNU15368.1"/>
    <property type="molecule type" value="Genomic_DNA"/>
</dbReference>
<keyword evidence="4 7" id="KW-0812">Transmembrane</keyword>
<accession>A0A7Y3W4D9</accession>
<proteinExistence type="inferred from homology"/>
<keyword evidence="3" id="KW-1003">Cell membrane</keyword>
<name>A0A7Y3W4D9_9PROT</name>
<feature type="transmembrane region" description="Helical" evidence="7">
    <location>
        <begin position="46"/>
        <end position="63"/>
    </location>
</feature>
<sequence>MSEAISLLNELLSSFGVDITTAVALLTRLSGFFLFMPGIAESVVPVRMKVLLAVALTGLLLPLTEPVADVKQGGLAALLGVEAFVGIALGFTVRAMIFALSFTGAIIAQALSLGQVFGVDTMGDSASAVSNGLTLAATTLLLTAGFDVTILAVFAEQLETIPLGSASLDTGLEAEQATMLARGAIAFGVRLALPFLVLNFAFYLLMGFLNRAMPQLMVTFVGLPAITLGGLALFMLTVSSMLAAWLLRYPEVLP</sequence>
<dbReference type="PANTHER" id="PTHR30065:SF1">
    <property type="entry name" value="SURFACE PRESENTATION OF ANTIGENS PROTEIN SPAR"/>
    <property type="match status" value="1"/>
</dbReference>
<feature type="transmembrane region" description="Helical" evidence="7">
    <location>
        <begin position="184"/>
        <end position="205"/>
    </location>
</feature>
<gene>
    <name evidence="8" type="ORF">HK107_03380</name>
</gene>
<keyword evidence="8" id="KW-0282">Flagellum</keyword>
<dbReference type="GO" id="GO:0005886">
    <property type="term" value="C:plasma membrane"/>
    <property type="evidence" value="ECO:0007669"/>
    <property type="project" value="UniProtKB-SubCell"/>
</dbReference>
<protein>
    <submittedName>
        <fullName evidence="8">Flagellar biosynthetic protein FliR</fullName>
    </submittedName>
</protein>
<feature type="transmembrane region" description="Helical" evidence="7">
    <location>
        <begin position="132"/>
        <end position="155"/>
    </location>
</feature>
<dbReference type="AlphaFoldDB" id="A0A7Y3W4D9"/>
<comment type="subcellular location">
    <subcellularLocation>
        <location evidence="1">Cell membrane</location>
        <topology evidence="1">Multi-pass membrane protein</topology>
    </subcellularLocation>
</comment>
<comment type="similarity">
    <text evidence="2">Belongs to the FliR/MopE/SpaR family.</text>
</comment>
<dbReference type="PANTHER" id="PTHR30065">
    <property type="entry name" value="FLAGELLAR BIOSYNTHETIC PROTEIN FLIR"/>
    <property type="match status" value="1"/>
</dbReference>
<evidence type="ECO:0000256" key="6">
    <source>
        <dbReference type="ARBA" id="ARBA00023136"/>
    </source>
</evidence>